<name>A0ABX4YHR5_9LEPT</name>
<dbReference type="PANTHER" id="PTHR43806">
    <property type="entry name" value="PEPTIDASE S8"/>
    <property type="match status" value="1"/>
</dbReference>
<keyword evidence="9" id="KW-1185">Reference proteome</keyword>
<gene>
    <name evidence="8" type="ORF">BES34_011080</name>
</gene>
<dbReference type="PROSITE" id="PS00138">
    <property type="entry name" value="SUBTILASE_SER"/>
    <property type="match status" value="1"/>
</dbReference>
<reference evidence="8" key="1">
    <citation type="submission" date="2018-01" db="EMBL/GenBank/DDBJ databases">
        <title>Genomic characterization of Leptospira inadai serogroup Lyme isolated from captured rat in Brazil and comparative analysis with human reference strain.</title>
        <authorList>
            <person name="Moreno L.Z."/>
            <person name="Loureiro A.P."/>
            <person name="Miraglia F."/>
            <person name="Kremer F.S."/>
            <person name="Eslabao M.R."/>
            <person name="Dellagostin O.A."/>
            <person name="Lilenbaum W."/>
            <person name="Moreno A.M."/>
        </authorList>
    </citation>
    <scope>NUCLEOTIDE SEQUENCE [LARGE SCALE GENOMIC DNA]</scope>
    <source>
        <strain evidence="8">M34/99</strain>
    </source>
</reference>
<dbReference type="CDD" id="cd00306">
    <property type="entry name" value="Peptidases_S8_S53"/>
    <property type="match status" value="1"/>
</dbReference>
<proteinExistence type="inferred from homology"/>
<dbReference type="InterPro" id="IPR023828">
    <property type="entry name" value="Peptidase_S8_Ser-AS"/>
</dbReference>
<keyword evidence="5" id="KW-0720">Serine protease</keyword>
<evidence type="ECO:0000256" key="3">
    <source>
        <dbReference type="ARBA" id="ARBA00022729"/>
    </source>
</evidence>
<organism evidence="8 9">
    <name type="scientific">Leptospira inadai serovar Lyme</name>
    <dbReference type="NCBI Taxonomy" id="293084"/>
    <lineage>
        <taxon>Bacteria</taxon>
        <taxon>Pseudomonadati</taxon>
        <taxon>Spirochaetota</taxon>
        <taxon>Spirochaetia</taxon>
        <taxon>Leptospirales</taxon>
        <taxon>Leptospiraceae</taxon>
        <taxon>Leptospira</taxon>
    </lineage>
</organism>
<dbReference type="Pfam" id="PF13517">
    <property type="entry name" value="FG-GAP_3"/>
    <property type="match status" value="1"/>
</dbReference>
<sequence>MRNFSSFSFFNAGKKPKLHSAFLSCLLILFVLGGDCPPNDNTGSVAKAIRILFSPETKNDRLETNSILGLNTQYWVDANSDGIEDLCYKTTNLDLSSFLSCSINHYGKFSKLFKIPISAGTVLGLLQPEFTDITGDGIPDYCGLDFQLSGVNVNYNVRCISIIENKKGEYIGGAAIEGTLPRGFDSIKSSLYWVDINGDKRSDYCYAGNFGLGYEMTCQISKGNKFVSTNTAKLNFTSETAKITFPSWVDIDGDTDKDFTWIEEANGRIRILFMKNEGGKFGSQVASDPIAAGLKADDPSTVRWWTDWNGDGKLDFCYASDSNTIQCLSSTGNGFASAVKSGNMELGAGTSRGWIDANNDGKADFCRRVMSGNSSYYYTCTLSQGSSFGGVNEPGSYKSDLYTDPEMLLGEGVFKNEKWIQAAEETGYPMHCAIQGLLEPTVCQLVRKEGSPLADDAEECDPSDQTGSRQKRGTGYQKADCEFTSGAKALLFKTLAKQVWNYLAAYYSKKHDPEITVTVVDRFVYLQDQSLEYKRVSYNNNVTDLSSFALSALSHGSMVASLISDRVTGAAPGTLMIIRNLIKAPSLRQEYRNWISMWIDVLTEEDPIVTVSISFGGDRRSSTGEREELQKQYYEKISLIGQKNKSVLVSAVGNLGRPMDEVCEESTSPDCYDPTNNRDRVSDPLIRVASLSEGSLGTGQIPQLAHFSNFGAGKIDIAAPGVNILVNRPDMNPVKQGLADRPTQWKIEVGEGTSYSAPLVAATLVQMKKCQPNATAQQLKAALLGNADKIDSLRDKVTEGRVLNSVKAISVFCAGREEL</sequence>
<protein>
    <submittedName>
        <fullName evidence="8">Peptidase</fullName>
    </submittedName>
</protein>
<evidence type="ECO:0000259" key="7">
    <source>
        <dbReference type="Pfam" id="PF00082"/>
    </source>
</evidence>
<accession>A0ABX4YHR5</accession>
<dbReference type="RefSeq" id="WP_010419200.1">
    <property type="nucleotide sequence ID" value="NZ_MCRM02000010.1"/>
</dbReference>
<dbReference type="Gene3D" id="3.40.50.200">
    <property type="entry name" value="Peptidase S8/S53 domain"/>
    <property type="match status" value="1"/>
</dbReference>
<dbReference type="Pfam" id="PF00082">
    <property type="entry name" value="Peptidase_S8"/>
    <property type="match status" value="1"/>
</dbReference>
<feature type="domain" description="Peptidase S8/S53" evidence="7">
    <location>
        <begin position="532"/>
        <end position="789"/>
    </location>
</feature>
<keyword evidence="2" id="KW-0645">Protease</keyword>
<dbReference type="InterPro" id="IPR036852">
    <property type="entry name" value="Peptidase_S8/S53_dom_sf"/>
</dbReference>
<comment type="similarity">
    <text evidence="1">Belongs to the peptidase S8 family.</text>
</comment>
<dbReference type="InterPro" id="IPR050131">
    <property type="entry name" value="Peptidase_S8_subtilisin-like"/>
</dbReference>
<dbReference type="PANTHER" id="PTHR43806:SF11">
    <property type="entry name" value="CEREVISIN-RELATED"/>
    <property type="match status" value="1"/>
</dbReference>
<evidence type="ECO:0000256" key="6">
    <source>
        <dbReference type="SAM" id="MobiDB-lite"/>
    </source>
</evidence>
<evidence type="ECO:0000256" key="4">
    <source>
        <dbReference type="ARBA" id="ARBA00022801"/>
    </source>
</evidence>
<dbReference type="InterPro" id="IPR028994">
    <property type="entry name" value="Integrin_alpha_N"/>
</dbReference>
<evidence type="ECO:0000313" key="9">
    <source>
        <dbReference type="Proteomes" id="UP000094669"/>
    </source>
</evidence>
<dbReference type="InterPro" id="IPR013517">
    <property type="entry name" value="FG-GAP"/>
</dbReference>
<feature type="region of interest" description="Disordered" evidence="6">
    <location>
        <begin position="454"/>
        <end position="474"/>
    </location>
</feature>
<comment type="caution">
    <text evidence="8">The sequence shown here is derived from an EMBL/GenBank/DDBJ whole genome shotgun (WGS) entry which is preliminary data.</text>
</comment>
<evidence type="ECO:0000256" key="5">
    <source>
        <dbReference type="ARBA" id="ARBA00022825"/>
    </source>
</evidence>
<dbReference type="SUPFAM" id="SSF69318">
    <property type="entry name" value="Integrin alpha N-terminal domain"/>
    <property type="match status" value="1"/>
</dbReference>
<dbReference type="EMBL" id="MCRM02000010">
    <property type="protein sequence ID" value="PNV74812.1"/>
    <property type="molecule type" value="Genomic_DNA"/>
</dbReference>
<keyword evidence="3" id="KW-0732">Signal</keyword>
<dbReference type="SUPFAM" id="SSF52743">
    <property type="entry name" value="Subtilisin-like"/>
    <property type="match status" value="1"/>
</dbReference>
<dbReference type="Proteomes" id="UP000094669">
    <property type="component" value="Unassembled WGS sequence"/>
</dbReference>
<evidence type="ECO:0000313" key="8">
    <source>
        <dbReference type="EMBL" id="PNV74812.1"/>
    </source>
</evidence>
<keyword evidence="4" id="KW-0378">Hydrolase</keyword>
<evidence type="ECO:0000256" key="1">
    <source>
        <dbReference type="ARBA" id="ARBA00011073"/>
    </source>
</evidence>
<dbReference type="InterPro" id="IPR000209">
    <property type="entry name" value="Peptidase_S8/S53_dom"/>
</dbReference>
<evidence type="ECO:0000256" key="2">
    <source>
        <dbReference type="ARBA" id="ARBA00022670"/>
    </source>
</evidence>